<reference evidence="4 5" key="1">
    <citation type="submission" date="2018-11" db="EMBL/GenBank/DDBJ databases">
        <authorList>
            <person name="Lopez-Roques C."/>
            <person name="Donnadieu C."/>
            <person name="Bouchez O."/>
            <person name="Klopp C."/>
            <person name="Cabau C."/>
            <person name="Zahm M."/>
        </authorList>
    </citation>
    <scope>NUCLEOTIDE SEQUENCE [LARGE SCALE GENOMIC DNA]</scope>
    <source>
        <strain evidence="4">RS831</strain>
        <tissue evidence="4">Whole body</tissue>
    </source>
</reference>
<keyword evidence="3" id="KW-1133">Transmembrane helix</keyword>
<dbReference type="EMBL" id="CM012441">
    <property type="protein sequence ID" value="RVE72387.1"/>
    <property type="molecule type" value="Genomic_DNA"/>
</dbReference>
<proteinExistence type="predicted"/>
<accession>A0A3S2Q7A4</accession>
<dbReference type="AlphaFoldDB" id="A0A3S2Q7A4"/>
<evidence type="ECO:0000256" key="2">
    <source>
        <dbReference type="SAM" id="MobiDB-lite"/>
    </source>
</evidence>
<keyword evidence="3" id="KW-0472">Membrane</keyword>
<keyword evidence="3" id="KW-0812">Transmembrane</keyword>
<sequence length="147" mass="16502">MAEQIELSDYTFISDNMKKAHRTGTTKRQSERAVRRLPALWILALGGLCLTQAILNVSLRLGLHPKENLPVNSSGDTDLCCTEQNLSASCSCYNNLLRKYQTLEKERDRLQFQLSQLKHLMMEEASSGSVPPDLDSFSSGLYSDEMS</sequence>
<keyword evidence="5" id="KW-1185">Reference proteome</keyword>
<feature type="transmembrane region" description="Helical" evidence="3">
    <location>
        <begin position="39"/>
        <end position="59"/>
    </location>
</feature>
<gene>
    <name evidence="4" type="ORF">OJAV_G00039990</name>
</gene>
<evidence type="ECO:0000313" key="5">
    <source>
        <dbReference type="Proteomes" id="UP000283210"/>
    </source>
</evidence>
<protein>
    <submittedName>
        <fullName evidence="4">Uncharacterized protein</fullName>
    </submittedName>
</protein>
<evidence type="ECO:0000256" key="1">
    <source>
        <dbReference type="SAM" id="Coils"/>
    </source>
</evidence>
<organism evidence="4 5">
    <name type="scientific">Oryzias javanicus</name>
    <name type="common">Javanese ricefish</name>
    <name type="synonym">Aplocheilus javanicus</name>
    <dbReference type="NCBI Taxonomy" id="123683"/>
    <lineage>
        <taxon>Eukaryota</taxon>
        <taxon>Metazoa</taxon>
        <taxon>Chordata</taxon>
        <taxon>Craniata</taxon>
        <taxon>Vertebrata</taxon>
        <taxon>Euteleostomi</taxon>
        <taxon>Actinopterygii</taxon>
        <taxon>Neopterygii</taxon>
        <taxon>Teleostei</taxon>
        <taxon>Neoteleostei</taxon>
        <taxon>Acanthomorphata</taxon>
        <taxon>Ovalentaria</taxon>
        <taxon>Atherinomorphae</taxon>
        <taxon>Beloniformes</taxon>
        <taxon>Adrianichthyidae</taxon>
        <taxon>Oryziinae</taxon>
        <taxon>Oryzias</taxon>
    </lineage>
</organism>
<name>A0A3S2Q7A4_ORYJA</name>
<evidence type="ECO:0000256" key="3">
    <source>
        <dbReference type="SAM" id="Phobius"/>
    </source>
</evidence>
<dbReference type="Proteomes" id="UP000283210">
    <property type="component" value="Chromosome 5"/>
</dbReference>
<evidence type="ECO:0000313" key="4">
    <source>
        <dbReference type="EMBL" id="RVE72387.1"/>
    </source>
</evidence>
<reference evidence="4 5" key="2">
    <citation type="submission" date="2019-01" db="EMBL/GenBank/DDBJ databases">
        <title>A chromosome length genome reference of the Java medaka (oryzias javanicus).</title>
        <authorList>
            <person name="Herpin A."/>
            <person name="Takehana Y."/>
            <person name="Naruse K."/>
            <person name="Ansai S."/>
            <person name="Kawaguchi M."/>
        </authorList>
    </citation>
    <scope>NUCLEOTIDE SEQUENCE [LARGE SCALE GENOMIC DNA]</scope>
    <source>
        <strain evidence="4">RS831</strain>
        <tissue evidence="4">Whole body</tissue>
    </source>
</reference>
<feature type="coiled-coil region" evidence="1">
    <location>
        <begin position="93"/>
        <end position="120"/>
    </location>
</feature>
<feature type="region of interest" description="Disordered" evidence="2">
    <location>
        <begin position="124"/>
        <end position="147"/>
    </location>
</feature>
<keyword evidence="1" id="KW-0175">Coiled coil</keyword>